<sequence>MALQETLDEVFVYRLKALHSILTPFMYDSLKTKLERDNAF</sequence>
<organism evidence="1">
    <name type="scientific">marine sediment metagenome</name>
    <dbReference type="NCBI Taxonomy" id="412755"/>
    <lineage>
        <taxon>unclassified sequences</taxon>
        <taxon>metagenomes</taxon>
        <taxon>ecological metagenomes</taxon>
    </lineage>
</organism>
<evidence type="ECO:0000313" key="1">
    <source>
        <dbReference type="EMBL" id="GAH02880.1"/>
    </source>
</evidence>
<dbReference type="EMBL" id="BART01026943">
    <property type="protein sequence ID" value="GAH02880.1"/>
    <property type="molecule type" value="Genomic_DNA"/>
</dbReference>
<accession>X1D3P8</accession>
<name>X1D3P8_9ZZZZ</name>
<feature type="non-terminal residue" evidence="1">
    <location>
        <position position="40"/>
    </location>
</feature>
<protein>
    <submittedName>
        <fullName evidence="1">Uncharacterized protein</fullName>
    </submittedName>
</protein>
<dbReference type="AlphaFoldDB" id="X1D3P8"/>
<reference evidence="1" key="1">
    <citation type="journal article" date="2014" name="Front. Microbiol.">
        <title>High frequency of phylogenetically diverse reductive dehalogenase-homologous genes in deep subseafloor sedimentary metagenomes.</title>
        <authorList>
            <person name="Kawai M."/>
            <person name="Futagami T."/>
            <person name="Toyoda A."/>
            <person name="Takaki Y."/>
            <person name="Nishi S."/>
            <person name="Hori S."/>
            <person name="Arai W."/>
            <person name="Tsubouchi T."/>
            <person name="Morono Y."/>
            <person name="Uchiyama I."/>
            <person name="Ito T."/>
            <person name="Fujiyama A."/>
            <person name="Inagaki F."/>
            <person name="Takami H."/>
        </authorList>
    </citation>
    <scope>NUCLEOTIDE SEQUENCE</scope>
    <source>
        <strain evidence="1">Expedition CK06-06</strain>
    </source>
</reference>
<comment type="caution">
    <text evidence="1">The sequence shown here is derived from an EMBL/GenBank/DDBJ whole genome shotgun (WGS) entry which is preliminary data.</text>
</comment>
<proteinExistence type="predicted"/>
<gene>
    <name evidence="1" type="ORF">S01H4_47896</name>
</gene>